<reference evidence="1" key="1">
    <citation type="submission" date="2022-06" db="EMBL/GenBank/DDBJ databases">
        <title>Sphingomonas sp. nov. isolated from rhizosphere soil of tomato.</title>
        <authorList>
            <person name="Dong H."/>
            <person name="Gao R."/>
        </authorList>
    </citation>
    <scope>NUCLEOTIDE SEQUENCE</scope>
    <source>
        <strain evidence="1">MMSM24</strain>
    </source>
</reference>
<evidence type="ECO:0000313" key="2">
    <source>
        <dbReference type="Proteomes" id="UP001165565"/>
    </source>
</evidence>
<dbReference type="EMBL" id="JANFAV010000010">
    <property type="protein sequence ID" value="MCW6536033.1"/>
    <property type="molecule type" value="Genomic_DNA"/>
</dbReference>
<organism evidence="1 2">
    <name type="scientific">Sphingomonas lycopersici</name>
    <dbReference type="NCBI Taxonomy" id="2951807"/>
    <lineage>
        <taxon>Bacteria</taxon>
        <taxon>Pseudomonadati</taxon>
        <taxon>Pseudomonadota</taxon>
        <taxon>Alphaproteobacteria</taxon>
        <taxon>Sphingomonadales</taxon>
        <taxon>Sphingomonadaceae</taxon>
        <taxon>Sphingomonas</taxon>
    </lineage>
</organism>
<dbReference type="Proteomes" id="UP001165565">
    <property type="component" value="Unassembled WGS sequence"/>
</dbReference>
<evidence type="ECO:0000313" key="1">
    <source>
        <dbReference type="EMBL" id="MCW6536033.1"/>
    </source>
</evidence>
<dbReference type="RefSeq" id="WP_265269458.1">
    <property type="nucleotide sequence ID" value="NZ_JANFAV010000010.1"/>
</dbReference>
<accession>A0AA41ZAK7</accession>
<gene>
    <name evidence="1" type="ORF">NEE01_14725</name>
</gene>
<dbReference type="AlphaFoldDB" id="A0AA41ZAK7"/>
<protein>
    <submittedName>
        <fullName evidence="1">Uncharacterized protein</fullName>
    </submittedName>
</protein>
<keyword evidence="2" id="KW-1185">Reference proteome</keyword>
<name>A0AA41ZAK7_9SPHN</name>
<proteinExistence type="predicted"/>
<sequence length="144" mass="15873">MTDQRSRAYKLQLSDQGIHLFLRCHCRLCHLIGDFLPYGTTLLVALAALDRCADGDLPGLFLDPEIDRLGGDRIRFVGTSAILSNLVAAIGARLAVAPVPRPPQVWKIYLAALMHMEAMESRSLIHRCKELSVAARRGPGKRGK</sequence>
<comment type="caution">
    <text evidence="1">The sequence shown here is derived from an EMBL/GenBank/DDBJ whole genome shotgun (WGS) entry which is preliminary data.</text>
</comment>